<feature type="transmembrane region" description="Helical" evidence="1">
    <location>
        <begin position="383"/>
        <end position="401"/>
    </location>
</feature>
<feature type="transmembrane region" description="Helical" evidence="1">
    <location>
        <begin position="207"/>
        <end position="231"/>
    </location>
</feature>
<reference evidence="2 3" key="1">
    <citation type="submission" date="2020-03" db="EMBL/GenBank/DDBJ databases">
        <title>Whole genome shotgun sequence of Phytohabitans houttuyneae NBRC 108639.</title>
        <authorList>
            <person name="Komaki H."/>
            <person name="Tamura T."/>
        </authorList>
    </citation>
    <scope>NUCLEOTIDE SEQUENCE [LARGE SCALE GENOMIC DNA]</scope>
    <source>
        <strain evidence="2 3">NBRC 108639</strain>
    </source>
</reference>
<keyword evidence="1" id="KW-0472">Membrane</keyword>
<keyword evidence="1" id="KW-0812">Transmembrane</keyword>
<feature type="transmembrane region" description="Helical" evidence="1">
    <location>
        <begin position="469"/>
        <end position="492"/>
    </location>
</feature>
<name>A0A6V8KI85_9ACTN</name>
<protein>
    <submittedName>
        <fullName evidence="2">Uncharacterized protein</fullName>
    </submittedName>
</protein>
<gene>
    <name evidence="2" type="ORF">Phou_077340</name>
</gene>
<sequence length="670" mass="66889">MVLRLAARRWPVPGRAERLAEWTAEVHVLRHERGGAVRRELRALRFAASLALSAPPRGGAVSVRPWLSPGTAGAAVALGSGGLFVAMFAVLATGPVPVALLRDLSGAVAGPELEGWLTAGMYAGWLLTLVALCGLGGTALGRALPGVPVLAVALALGAAAAACGTYQVGGTGTGAMLDPLLIGLAVWLASCVVLTAQVRRRIIGGQLVAAVVAGCVGTLILVEAAGIAAAAPLVAPTLDGAATALRWAPAALAGASGSSLPLMEDAPWLPGQLLLLTAITVGYTLGSATRERQVAAPPPPDLRTPLPGWWRPGLGGLVALVAALAAWAYAVAVLTPAVPEVAAMAPMPGGDGELYMWVAELRWAAIATAAIGLLAATADRHRPPLAAAGLGTLLLVADGVLARDGVTDPRVPALVAAAVAGAAWWLAGPRLHVPRSAPVRRRLTVAAVTSIGCGPFLLVQGTPEVNHRLLPAGFAVVTAGLAVLAVMLAAFATWHGRATPPRPLAVGALVVLVAVPLGALGAGTTNGAAPATTAMGILLAGPATLAVLAILRGHRPRARTIPLWTLAGIGAAVPAVMAVVTISVVGAPLLFALSDTTYPVDGLAAIPGAALLWAAAGILYALWLAPVTRPARRLAGNPRPVRSLDAELVGGGVDGAGGGGGPELEAGAGR</sequence>
<dbReference type="EMBL" id="BLPF01000003">
    <property type="protein sequence ID" value="GFJ83554.1"/>
    <property type="molecule type" value="Genomic_DNA"/>
</dbReference>
<feature type="transmembrane region" description="Helical" evidence="1">
    <location>
        <begin position="309"/>
        <end position="334"/>
    </location>
</feature>
<dbReference type="AlphaFoldDB" id="A0A6V8KI85"/>
<evidence type="ECO:0000313" key="3">
    <source>
        <dbReference type="Proteomes" id="UP000482800"/>
    </source>
</evidence>
<feature type="transmembrane region" description="Helical" evidence="1">
    <location>
        <begin position="74"/>
        <end position="96"/>
    </location>
</feature>
<feature type="transmembrane region" description="Helical" evidence="1">
    <location>
        <begin position="413"/>
        <end position="431"/>
    </location>
</feature>
<feature type="transmembrane region" description="Helical" evidence="1">
    <location>
        <begin position="147"/>
        <end position="169"/>
    </location>
</feature>
<feature type="transmembrane region" description="Helical" evidence="1">
    <location>
        <begin position="268"/>
        <end position="288"/>
    </location>
</feature>
<feature type="transmembrane region" description="Helical" evidence="1">
    <location>
        <begin position="528"/>
        <end position="551"/>
    </location>
</feature>
<feature type="transmembrane region" description="Helical" evidence="1">
    <location>
        <begin position="354"/>
        <end position="376"/>
    </location>
</feature>
<feature type="transmembrane region" description="Helical" evidence="1">
    <location>
        <begin position="175"/>
        <end position="195"/>
    </location>
</feature>
<proteinExistence type="predicted"/>
<feature type="transmembrane region" description="Helical" evidence="1">
    <location>
        <begin position="504"/>
        <end position="522"/>
    </location>
</feature>
<evidence type="ECO:0000256" key="1">
    <source>
        <dbReference type="SAM" id="Phobius"/>
    </source>
</evidence>
<comment type="caution">
    <text evidence="2">The sequence shown here is derived from an EMBL/GenBank/DDBJ whole genome shotgun (WGS) entry which is preliminary data.</text>
</comment>
<reference evidence="2 3" key="2">
    <citation type="submission" date="2020-03" db="EMBL/GenBank/DDBJ databases">
        <authorList>
            <person name="Ichikawa N."/>
            <person name="Kimura A."/>
            <person name="Kitahashi Y."/>
            <person name="Uohara A."/>
        </authorList>
    </citation>
    <scope>NUCLEOTIDE SEQUENCE [LARGE SCALE GENOMIC DNA]</scope>
    <source>
        <strain evidence="2 3">NBRC 108639</strain>
    </source>
</reference>
<feature type="transmembrane region" description="Helical" evidence="1">
    <location>
        <begin position="443"/>
        <end position="463"/>
    </location>
</feature>
<dbReference type="Proteomes" id="UP000482800">
    <property type="component" value="Unassembled WGS sequence"/>
</dbReference>
<feature type="transmembrane region" description="Helical" evidence="1">
    <location>
        <begin position="116"/>
        <end position="135"/>
    </location>
</feature>
<keyword evidence="3" id="KW-1185">Reference proteome</keyword>
<evidence type="ECO:0000313" key="2">
    <source>
        <dbReference type="EMBL" id="GFJ83554.1"/>
    </source>
</evidence>
<feature type="transmembrane region" description="Helical" evidence="1">
    <location>
        <begin position="563"/>
        <end position="591"/>
    </location>
</feature>
<organism evidence="2 3">
    <name type="scientific">Phytohabitans houttuyneae</name>
    <dbReference type="NCBI Taxonomy" id="1076126"/>
    <lineage>
        <taxon>Bacteria</taxon>
        <taxon>Bacillati</taxon>
        <taxon>Actinomycetota</taxon>
        <taxon>Actinomycetes</taxon>
        <taxon>Micromonosporales</taxon>
        <taxon>Micromonosporaceae</taxon>
    </lineage>
</organism>
<keyword evidence="1" id="KW-1133">Transmembrane helix</keyword>
<accession>A0A6V8KI85</accession>
<feature type="transmembrane region" description="Helical" evidence="1">
    <location>
        <begin position="603"/>
        <end position="625"/>
    </location>
</feature>